<evidence type="ECO:0000313" key="1">
    <source>
        <dbReference type="EMBL" id="KAK7474818.1"/>
    </source>
</evidence>
<accession>A0ABD0JIL7</accession>
<dbReference type="Proteomes" id="UP001519460">
    <property type="component" value="Unassembled WGS sequence"/>
</dbReference>
<dbReference type="EMBL" id="JACVVK020000423">
    <property type="protein sequence ID" value="KAK7474818.1"/>
    <property type="molecule type" value="Genomic_DNA"/>
</dbReference>
<organism evidence="1 2">
    <name type="scientific">Batillaria attramentaria</name>
    <dbReference type="NCBI Taxonomy" id="370345"/>
    <lineage>
        <taxon>Eukaryota</taxon>
        <taxon>Metazoa</taxon>
        <taxon>Spiralia</taxon>
        <taxon>Lophotrochozoa</taxon>
        <taxon>Mollusca</taxon>
        <taxon>Gastropoda</taxon>
        <taxon>Caenogastropoda</taxon>
        <taxon>Sorbeoconcha</taxon>
        <taxon>Cerithioidea</taxon>
        <taxon>Batillariidae</taxon>
        <taxon>Batillaria</taxon>
    </lineage>
</organism>
<keyword evidence="2" id="KW-1185">Reference proteome</keyword>
<name>A0ABD0JIL7_9CAEN</name>
<protein>
    <submittedName>
        <fullName evidence="1">Uncharacterized protein</fullName>
    </submittedName>
</protein>
<proteinExistence type="predicted"/>
<sequence>MDRRVPERDPLCVLYTATVDHENTPAVCSRTGTAQRTLQENRPHAAGTVATSVREGKRLKMRNSRVKLEMELSANKDGTSLEEYQKPMLTGVYRNANISPFA</sequence>
<gene>
    <name evidence="1" type="ORF">BaRGS_00033890</name>
</gene>
<reference evidence="1 2" key="1">
    <citation type="journal article" date="2023" name="Sci. Data">
        <title>Genome assembly of the Korean intertidal mud-creeper Batillaria attramentaria.</title>
        <authorList>
            <person name="Patra A.K."/>
            <person name="Ho P.T."/>
            <person name="Jun S."/>
            <person name="Lee S.J."/>
            <person name="Kim Y."/>
            <person name="Won Y.J."/>
        </authorList>
    </citation>
    <scope>NUCLEOTIDE SEQUENCE [LARGE SCALE GENOMIC DNA]</scope>
    <source>
        <strain evidence="1">Wonlab-2016</strain>
    </source>
</reference>
<comment type="caution">
    <text evidence="1">The sequence shown here is derived from an EMBL/GenBank/DDBJ whole genome shotgun (WGS) entry which is preliminary data.</text>
</comment>
<dbReference type="AlphaFoldDB" id="A0ABD0JIL7"/>
<evidence type="ECO:0000313" key="2">
    <source>
        <dbReference type="Proteomes" id="UP001519460"/>
    </source>
</evidence>